<keyword evidence="2" id="KW-0436">Ligase</keyword>
<keyword evidence="3" id="KW-1185">Reference proteome</keyword>
<dbReference type="InterPro" id="IPR053158">
    <property type="entry name" value="CapK_Type1_Caps_Biosynth"/>
</dbReference>
<evidence type="ECO:0000313" key="2">
    <source>
        <dbReference type="EMBL" id="QBD82624.1"/>
    </source>
</evidence>
<dbReference type="InterPro" id="IPR042099">
    <property type="entry name" value="ANL_N_sf"/>
</dbReference>
<dbReference type="OrthoDB" id="580775at2"/>
<dbReference type="PANTHER" id="PTHR36932">
    <property type="entry name" value="CAPSULAR POLYSACCHARIDE BIOSYNTHESIS PROTEIN"/>
    <property type="match status" value="1"/>
</dbReference>
<feature type="region of interest" description="Disordered" evidence="1">
    <location>
        <begin position="437"/>
        <end position="456"/>
    </location>
</feature>
<reference evidence="2 3" key="1">
    <citation type="submission" date="2019-01" db="EMBL/GenBank/DDBJ databases">
        <title>Ktedonosporobacter rubrisoli SCAWS-G2.</title>
        <authorList>
            <person name="Huang Y."/>
            <person name="Yan B."/>
        </authorList>
    </citation>
    <scope>NUCLEOTIDE SEQUENCE [LARGE SCALE GENOMIC DNA]</scope>
    <source>
        <strain evidence="2 3">SCAWS-G2</strain>
    </source>
</reference>
<organism evidence="2 3">
    <name type="scientific">Ktedonosporobacter rubrisoli</name>
    <dbReference type="NCBI Taxonomy" id="2509675"/>
    <lineage>
        <taxon>Bacteria</taxon>
        <taxon>Bacillati</taxon>
        <taxon>Chloroflexota</taxon>
        <taxon>Ktedonobacteria</taxon>
        <taxon>Ktedonobacterales</taxon>
        <taxon>Ktedonosporobacteraceae</taxon>
        <taxon>Ktedonosporobacter</taxon>
    </lineage>
</organism>
<name>A0A4P6K3A1_KTERU</name>
<dbReference type="SUPFAM" id="SSF56801">
    <property type="entry name" value="Acetyl-CoA synthetase-like"/>
    <property type="match status" value="1"/>
</dbReference>
<dbReference type="AlphaFoldDB" id="A0A4P6K3A1"/>
<proteinExistence type="predicted"/>
<accession>A0A4P6K3A1</accession>
<evidence type="ECO:0000256" key="1">
    <source>
        <dbReference type="SAM" id="MobiDB-lite"/>
    </source>
</evidence>
<evidence type="ECO:0000313" key="3">
    <source>
        <dbReference type="Proteomes" id="UP000290365"/>
    </source>
</evidence>
<dbReference type="Proteomes" id="UP000290365">
    <property type="component" value="Chromosome"/>
</dbReference>
<dbReference type="GO" id="GO:0016874">
    <property type="term" value="F:ligase activity"/>
    <property type="evidence" value="ECO:0007669"/>
    <property type="project" value="UniProtKB-KW"/>
</dbReference>
<dbReference type="EMBL" id="CP035758">
    <property type="protein sequence ID" value="QBD82624.1"/>
    <property type="molecule type" value="Genomic_DNA"/>
</dbReference>
<protein>
    <submittedName>
        <fullName evidence="2">Phenylacetate--CoA ligase family protein</fullName>
    </submittedName>
</protein>
<dbReference type="KEGG" id="kbs:EPA93_44330"/>
<dbReference type="PANTHER" id="PTHR36932:SF1">
    <property type="entry name" value="CAPSULAR POLYSACCHARIDE BIOSYNTHESIS PROTEIN"/>
    <property type="match status" value="1"/>
</dbReference>
<sequence>MNEHPLWLLRDTRKARKQGASAIMQRQRTRLAEMVSFARTHSLYYRKQYQDLPEKIEDPQLLPIVRKQELMIRFDDWVTDRDVKIEQVRAFVNTPDLIGERYLGKYLLATTSGTTGNRGIFLMDDRAIAVNLSLTLPMMGHWLGVSDVIRLLAGGGRMAVVVATGGHFLVAAGATRIRKANPLLRSAVQFFSVHLPLPELVAQLNQFRPAIVIGYGSVIQMLADEQAAGRLHIHPVLLEPAGETLAASEYDRLARLFHANVRDVYGATECPFLSSKCTHGWYHANLDWVVIEAVDANYQPLPPGEWSHTVLISNLANRVQPILRYDLGDSILVRPDPCPCGSSLPAIRVQGRAADVLTFPTEGGKQVSIAPLAFATLVDRTPGIELFQIVQTAPTTLRVRLKTATGSDPERVWETIHAEIAHLLASSQLEHVTLEHAEEAPEQSPGGKYRRVLPLN</sequence>
<dbReference type="RefSeq" id="WP_129893693.1">
    <property type="nucleotide sequence ID" value="NZ_CP035758.1"/>
</dbReference>
<dbReference type="Gene3D" id="3.40.50.12780">
    <property type="entry name" value="N-terminal domain of ligase-like"/>
    <property type="match status" value="1"/>
</dbReference>
<gene>
    <name evidence="2" type="ORF">EPA93_44330</name>
</gene>